<evidence type="ECO:0000259" key="2">
    <source>
        <dbReference type="Pfam" id="PF12850"/>
    </source>
</evidence>
<dbReference type="RefSeq" id="WP_307393862.1">
    <property type="nucleotide sequence ID" value="NZ_BAAADK010000032.1"/>
</dbReference>
<feature type="domain" description="Calcineurin-like phosphoesterase" evidence="2">
    <location>
        <begin position="1"/>
        <end position="191"/>
    </location>
</feature>
<dbReference type="Gene3D" id="3.60.21.10">
    <property type="match status" value="1"/>
</dbReference>
<dbReference type="Proteomes" id="UP001235840">
    <property type="component" value="Unassembled WGS sequence"/>
</dbReference>
<dbReference type="InterPro" id="IPR011152">
    <property type="entry name" value="Pesterase_MJ0912"/>
</dbReference>
<comment type="caution">
    <text evidence="3">The sequence shown here is derived from an EMBL/GenBank/DDBJ whole genome shotgun (WGS) entry which is preliminary data.</text>
</comment>
<proteinExistence type="inferred from homology"/>
<evidence type="ECO:0000313" key="3">
    <source>
        <dbReference type="EMBL" id="MDQ0166009.1"/>
    </source>
</evidence>
<dbReference type="InterPro" id="IPR050126">
    <property type="entry name" value="Ap4A_hydrolase"/>
</dbReference>
<dbReference type="SUPFAM" id="SSF56300">
    <property type="entry name" value="Metallo-dependent phosphatases"/>
    <property type="match status" value="1"/>
</dbReference>
<gene>
    <name evidence="3" type="ORF">J2S11_001910</name>
</gene>
<organism evidence="3 4">
    <name type="scientific">Caldalkalibacillus horti</name>
    <dbReference type="NCBI Taxonomy" id="77523"/>
    <lineage>
        <taxon>Bacteria</taxon>
        <taxon>Bacillati</taxon>
        <taxon>Bacillota</taxon>
        <taxon>Bacilli</taxon>
        <taxon>Bacillales</taxon>
        <taxon>Bacillaceae</taxon>
        <taxon>Caldalkalibacillus</taxon>
    </lineage>
</organism>
<keyword evidence="4" id="KW-1185">Reference proteome</keyword>
<dbReference type="Pfam" id="PF12850">
    <property type="entry name" value="Metallophos_2"/>
    <property type="match status" value="1"/>
</dbReference>
<dbReference type="EMBL" id="JAUSTY010000006">
    <property type="protein sequence ID" value="MDQ0166009.1"/>
    <property type="molecule type" value="Genomic_DNA"/>
</dbReference>
<dbReference type="InterPro" id="IPR024654">
    <property type="entry name" value="Calcineurin-like_PHP_lpxH"/>
</dbReference>
<dbReference type="PANTHER" id="PTHR42850:SF2">
    <property type="entry name" value="BLL5683 PROTEIN"/>
    <property type="match status" value="1"/>
</dbReference>
<protein>
    <submittedName>
        <fullName evidence="3">Phosphoesterase</fullName>
    </submittedName>
</protein>
<reference evidence="3 4" key="1">
    <citation type="submission" date="2023-07" db="EMBL/GenBank/DDBJ databases">
        <title>Genomic Encyclopedia of Type Strains, Phase IV (KMG-IV): sequencing the most valuable type-strain genomes for metagenomic binning, comparative biology and taxonomic classification.</title>
        <authorList>
            <person name="Goeker M."/>
        </authorList>
    </citation>
    <scope>NUCLEOTIDE SEQUENCE [LARGE SCALE GENOMIC DNA]</scope>
    <source>
        <strain evidence="3 4">DSM 12751</strain>
    </source>
</reference>
<comment type="similarity">
    <text evidence="1">Belongs to the metallophosphoesterase superfamily. YfcE family.</text>
</comment>
<dbReference type="PIRSF" id="PIRSF000883">
    <property type="entry name" value="Pesterase_MJ0912"/>
    <property type="match status" value="1"/>
</dbReference>
<evidence type="ECO:0000256" key="1">
    <source>
        <dbReference type="ARBA" id="ARBA00008950"/>
    </source>
</evidence>
<dbReference type="PANTHER" id="PTHR42850">
    <property type="entry name" value="METALLOPHOSPHOESTERASE"/>
    <property type="match status" value="1"/>
</dbReference>
<accession>A0ABT9VYP1</accession>
<evidence type="ECO:0000313" key="4">
    <source>
        <dbReference type="Proteomes" id="UP001235840"/>
    </source>
</evidence>
<dbReference type="InterPro" id="IPR029052">
    <property type="entry name" value="Metallo-depent_PP-like"/>
</dbReference>
<name>A0ABT9VYP1_9BACI</name>
<sequence length="257" mass="28643">MKIAALYDIHGNFPALQAVLEELKEVKPDRIVIGGDFIFGPMPIETLEALSKLGDQVVYIRGNGDREIVLVYDGKELPKHLSGAVKEEAEWVAGKLSPEMRDFLAHLPSQVEYTIEGLGHILFCHATPRNDYEIFTPLSPKERIEAMFTNVTHDWVVCGHTHVQFKESVENISILNAGSVGMPYAEKPGAYWALISCDGYEFRYTPYDLQAAALLIESSGNPQASDFIQGNLLSGPKEDEALEFLEKLANENKMNMN</sequence>